<sequence>MQSRASLKVQKKHYSRKLRENKETDDTIEDITYKMPPHWHKDESDSEGEVLVKRIKKIKQASKPRSKQIQMSVLGHKLKREAGYPGKSKKSCKAWTTLSFAICLTKEIPEIAKAGTKPKKIFQTRMSSSWFVALIENFNKAHRQAIHDVGFGGFLHLQVTELLGDLCKWLVDSFDPYLVTLYITADKKIEITPIDVHLRIGGRKVEEF</sequence>
<feature type="region of interest" description="Disordered" evidence="1">
    <location>
        <begin position="1"/>
        <end position="47"/>
    </location>
</feature>
<keyword evidence="3" id="KW-1185">Reference proteome</keyword>
<proteinExistence type="predicted"/>
<dbReference type="EMBL" id="JAKOGI010003108">
    <property type="protein sequence ID" value="KAJ8420836.1"/>
    <property type="molecule type" value="Genomic_DNA"/>
</dbReference>
<name>A0A9Q1GHM8_9CARY</name>
<evidence type="ECO:0000313" key="3">
    <source>
        <dbReference type="Proteomes" id="UP001153076"/>
    </source>
</evidence>
<gene>
    <name evidence="2" type="ORF">Cgig2_027299</name>
</gene>
<protein>
    <submittedName>
        <fullName evidence="2">Uncharacterized protein</fullName>
    </submittedName>
</protein>
<accession>A0A9Q1GHM8</accession>
<dbReference type="OrthoDB" id="5562739at2759"/>
<dbReference type="AlphaFoldDB" id="A0A9Q1GHM8"/>
<evidence type="ECO:0000313" key="2">
    <source>
        <dbReference type="EMBL" id="KAJ8420836.1"/>
    </source>
</evidence>
<comment type="caution">
    <text evidence="2">The sequence shown here is derived from an EMBL/GenBank/DDBJ whole genome shotgun (WGS) entry which is preliminary data.</text>
</comment>
<organism evidence="2 3">
    <name type="scientific">Carnegiea gigantea</name>
    <dbReference type="NCBI Taxonomy" id="171969"/>
    <lineage>
        <taxon>Eukaryota</taxon>
        <taxon>Viridiplantae</taxon>
        <taxon>Streptophyta</taxon>
        <taxon>Embryophyta</taxon>
        <taxon>Tracheophyta</taxon>
        <taxon>Spermatophyta</taxon>
        <taxon>Magnoliopsida</taxon>
        <taxon>eudicotyledons</taxon>
        <taxon>Gunneridae</taxon>
        <taxon>Pentapetalae</taxon>
        <taxon>Caryophyllales</taxon>
        <taxon>Cactineae</taxon>
        <taxon>Cactaceae</taxon>
        <taxon>Cactoideae</taxon>
        <taxon>Echinocereeae</taxon>
        <taxon>Carnegiea</taxon>
    </lineage>
</organism>
<dbReference type="Proteomes" id="UP001153076">
    <property type="component" value="Unassembled WGS sequence"/>
</dbReference>
<evidence type="ECO:0000256" key="1">
    <source>
        <dbReference type="SAM" id="MobiDB-lite"/>
    </source>
</evidence>
<reference evidence="2" key="1">
    <citation type="submission" date="2022-04" db="EMBL/GenBank/DDBJ databases">
        <title>Carnegiea gigantea Genome sequencing and assembly v2.</title>
        <authorList>
            <person name="Copetti D."/>
            <person name="Sanderson M.J."/>
            <person name="Burquez A."/>
            <person name="Wojciechowski M.F."/>
        </authorList>
    </citation>
    <scope>NUCLEOTIDE SEQUENCE</scope>
    <source>
        <strain evidence="2">SGP5-SGP5p</strain>
        <tissue evidence="2">Aerial part</tissue>
    </source>
</reference>